<keyword evidence="2" id="KW-1185">Reference proteome</keyword>
<evidence type="ECO:0000313" key="2">
    <source>
        <dbReference type="Proteomes" id="UP001204151"/>
    </source>
</evidence>
<comment type="caution">
    <text evidence="1">The sequence shown here is derived from an EMBL/GenBank/DDBJ whole genome shotgun (WGS) entry which is preliminary data.</text>
</comment>
<reference evidence="1 2" key="1">
    <citation type="submission" date="2022-08" db="EMBL/GenBank/DDBJ databases">
        <title>Reclassification of Massilia species as members of the genera Telluria, Duganella, Pseudoduganella, Mokoshia gen. nov. and Zemynaea gen. nov. using orthogonal and non-orthogonal genome-based approaches.</title>
        <authorList>
            <person name="Bowman J.P."/>
        </authorList>
    </citation>
    <scope>NUCLEOTIDE SEQUENCE [LARGE SCALE GENOMIC DNA]</scope>
    <source>
        <strain evidence="1 2">JCM 31316</strain>
    </source>
</reference>
<dbReference type="Proteomes" id="UP001204151">
    <property type="component" value="Unassembled WGS sequence"/>
</dbReference>
<dbReference type="EMBL" id="JANUGW010000010">
    <property type="protein sequence ID" value="MCS0583033.1"/>
    <property type="molecule type" value="Genomic_DNA"/>
</dbReference>
<sequence length="92" mass="9872">MKTVIITDLARSERLDRPTMSAVRGGWKVNAASYMFGDIKYAGSDDSSIHAMQNLGQAQSSLTATANGSAFVEGVHVDNDVAQNGKNTIVRR</sequence>
<organism evidence="1 2">
    <name type="scientific">Massilia pinisoli</name>
    <dbReference type="NCBI Taxonomy" id="1772194"/>
    <lineage>
        <taxon>Bacteria</taxon>
        <taxon>Pseudomonadati</taxon>
        <taxon>Pseudomonadota</taxon>
        <taxon>Betaproteobacteria</taxon>
        <taxon>Burkholderiales</taxon>
        <taxon>Oxalobacteraceae</taxon>
        <taxon>Telluria group</taxon>
        <taxon>Massilia</taxon>
    </lineage>
</organism>
<gene>
    <name evidence="1" type="ORF">NX784_15700</name>
</gene>
<name>A0ABT1ZSY8_9BURK</name>
<protein>
    <submittedName>
        <fullName evidence="1">Uncharacterized protein</fullName>
    </submittedName>
</protein>
<accession>A0ABT1ZSY8</accession>
<proteinExistence type="predicted"/>
<evidence type="ECO:0000313" key="1">
    <source>
        <dbReference type="EMBL" id="MCS0583033.1"/>
    </source>
</evidence>
<dbReference type="RefSeq" id="WP_258817618.1">
    <property type="nucleotide sequence ID" value="NZ_JANUGW010000010.1"/>
</dbReference>